<comment type="caution">
    <text evidence="1">The sequence shown here is derived from an EMBL/GenBank/DDBJ whole genome shotgun (WGS) entry which is preliminary data.</text>
</comment>
<dbReference type="EMBL" id="JABTEG010000001">
    <property type="protein sequence ID" value="KAG4306043.1"/>
    <property type="molecule type" value="Genomic_DNA"/>
</dbReference>
<sequence length="373" mass="44840">MIFTESILLYIIEWRESYKKSRRFQKKSFWGIFFKNSFCEVIWKICKIYKTIYRILSRKTSICRILDRYSSLDEHTLLKNFEERQKSFDSEENEKLGNLVWNIYIELCMSVTIYSEWQDLLYRAGYLDSFEETNFIDAVMTSILLKKKVKYDYKSHVLSKQCLSLRYSITCIFCIEKEKKHIMQKCLTQVEYDQNREMFQEIWDAVIVSERIIQNNKKNWVMIGFQGDDPSTDFRSMGIFGLELLHHFVLTWNEHTRIMISESRSNQNNINLPWYSFALAAINILAYIIELMNQNRLEKIFIQRYNCGITVNDVIKQMFCCTFISFHNFWKLQVSKKNVRTVFDFECCLKRFKKKTKKNIELGNIVTGLECFT</sequence>
<proteinExistence type="predicted"/>
<evidence type="ECO:0000313" key="2">
    <source>
        <dbReference type="Proteomes" id="UP000768646"/>
    </source>
</evidence>
<gene>
    <name evidence="1" type="ORF">PORY_000031</name>
</gene>
<protein>
    <submittedName>
        <fullName evidence="1">Uncharacterized protein</fullName>
    </submittedName>
</protein>
<accession>A0ACB7CEM3</accession>
<reference evidence="1 2" key="1">
    <citation type="journal article" date="2021" name="Commun. Biol.">
        <title>Genomic insights into the host specific adaptation of the Pneumocystis genus.</title>
        <authorList>
            <person name="Cisse O.H."/>
            <person name="Ma L."/>
            <person name="Dekker J.P."/>
            <person name="Khil P.P."/>
            <person name="Youn J.-H."/>
            <person name="Brenchley J.M."/>
            <person name="Blair R."/>
            <person name="Pahar B."/>
            <person name="Chabe M."/>
            <person name="Van Rompay K.K.A."/>
            <person name="Keesler R."/>
            <person name="Sukura A."/>
            <person name="Hirsch V."/>
            <person name="Kutty G."/>
            <person name="Liu Y."/>
            <person name="Peng L."/>
            <person name="Chen J."/>
            <person name="Song J."/>
            <person name="Weissenbacher-Lang C."/>
            <person name="Xu J."/>
            <person name="Upham N.S."/>
            <person name="Stajich J.E."/>
            <person name="Cuomo C.A."/>
            <person name="Cushion M.T."/>
            <person name="Kovacs J.A."/>
        </authorList>
    </citation>
    <scope>NUCLEOTIDE SEQUENCE [LARGE SCALE GENOMIC DNA]</scope>
    <source>
        <strain evidence="1 2">RABM</strain>
    </source>
</reference>
<keyword evidence="2" id="KW-1185">Reference proteome</keyword>
<evidence type="ECO:0000313" key="1">
    <source>
        <dbReference type="EMBL" id="KAG4306043.1"/>
    </source>
</evidence>
<dbReference type="Proteomes" id="UP000768646">
    <property type="component" value="Unassembled WGS sequence"/>
</dbReference>
<name>A0ACB7CEM3_9ASCO</name>
<organism evidence="1 2">
    <name type="scientific">Pneumocystis oryctolagi</name>
    <dbReference type="NCBI Taxonomy" id="42067"/>
    <lineage>
        <taxon>Eukaryota</taxon>
        <taxon>Fungi</taxon>
        <taxon>Dikarya</taxon>
        <taxon>Ascomycota</taxon>
        <taxon>Taphrinomycotina</taxon>
        <taxon>Pneumocystomycetes</taxon>
        <taxon>Pneumocystaceae</taxon>
        <taxon>Pneumocystis</taxon>
    </lineage>
</organism>